<gene>
    <name evidence="2" type="ORF">TEU_01645</name>
</gene>
<keyword evidence="3" id="KW-1185">Reference proteome</keyword>
<dbReference type="AlphaFoldDB" id="A0A097QRN8"/>
<name>A0A097QRN8_9EURY</name>
<feature type="transmembrane region" description="Helical" evidence="1">
    <location>
        <begin position="308"/>
        <end position="332"/>
    </location>
</feature>
<keyword evidence="1" id="KW-0472">Membrane</keyword>
<dbReference type="KEGG" id="teu:TEU_01645"/>
<dbReference type="HOGENOM" id="CLU_595321_0_0_2"/>
<evidence type="ECO:0000313" key="3">
    <source>
        <dbReference type="Proteomes" id="UP000029980"/>
    </source>
</evidence>
<sequence length="452" mass="49338">MRKVSAVLLLLLLLLPPVSAGGVSYYPDKASFEEFLQSNTTYQVVPGEDAWARGWARYVDAKLGEVLEHGNGTTVLVGNVYENPEMRLLWNLTGLPESFSLSPMVVVVNDTVFITGAEDNIYLTHEAFSEIWAPTKEALTVFAVLALAIIILVVLSLRKGRDYSPRFFILAASLVLSWFFVSNEPSLSENSVNFLFEALTVSSGGASSSPLATLVGGILSVIPPVDENLWLVHWLLLLSMAGLFFYVAPRHERGLGFVALGLALSSPVFRSEVCALGSVLPGVVLMLLALALAMNLPVTPGMGRTVQVLVLSFATLVASLVNPYALLFPLFLALTYPGRKSMNYLYLVLTWAGFGALVRVYGSDWLASWTSFQFNVGFFEGIVSQSFLSLVVLLYALAASFRKIRWKGPTAFITLSTLAFFLMAPFVEGLFPYVLVLISVLAVRLVHSVIQT</sequence>
<protein>
    <submittedName>
        <fullName evidence="2">Uncharacterized protein</fullName>
    </submittedName>
</protein>
<keyword evidence="1" id="KW-0812">Transmembrane</keyword>
<keyword evidence="1" id="KW-1133">Transmembrane helix</keyword>
<organism evidence="2 3">
    <name type="scientific">Thermococcus eurythermalis</name>
    <dbReference type="NCBI Taxonomy" id="1505907"/>
    <lineage>
        <taxon>Archaea</taxon>
        <taxon>Methanobacteriati</taxon>
        <taxon>Methanobacteriota</taxon>
        <taxon>Thermococci</taxon>
        <taxon>Thermococcales</taxon>
        <taxon>Thermococcaceae</taxon>
        <taxon>Thermococcus</taxon>
    </lineage>
</organism>
<feature type="transmembrane region" description="Helical" evidence="1">
    <location>
        <begin position="138"/>
        <end position="157"/>
    </location>
</feature>
<proteinExistence type="predicted"/>
<dbReference type="STRING" id="1505907.TEU_01645"/>
<feature type="transmembrane region" description="Helical" evidence="1">
    <location>
        <begin position="164"/>
        <end position="181"/>
    </location>
</feature>
<feature type="transmembrane region" description="Helical" evidence="1">
    <location>
        <begin position="276"/>
        <end position="296"/>
    </location>
</feature>
<dbReference type="RefSeq" id="WP_050002126.1">
    <property type="nucleotide sequence ID" value="NZ_CP008887.1"/>
</dbReference>
<feature type="transmembrane region" description="Helical" evidence="1">
    <location>
        <begin position="229"/>
        <end position="248"/>
    </location>
</feature>
<dbReference type="OrthoDB" id="103680at2157"/>
<dbReference type="EMBL" id="CP008887">
    <property type="protein sequence ID" value="AIU69144.1"/>
    <property type="molecule type" value="Genomic_DNA"/>
</dbReference>
<feature type="transmembrane region" description="Helical" evidence="1">
    <location>
        <begin position="344"/>
        <end position="362"/>
    </location>
</feature>
<dbReference type="Proteomes" id="UP000029980">
    <property type="component" value="Chromosome"/>
</dbReference>
<evidence type="ECO:0000313" key="2">
    <source>
        <dbReference type="EMBL" id="AIU69144.1"/>
    </source>
</evidence>
<dbReference type="GeneID" id="25152134"/>
<feature type="transmembrane region" description="Helical" evidence="1">
    <location>
        <begin position="382"/>
        <end position="401"/>
    </location>
</feature>
<accession>A0A097QRN8</accession>
<evidence type="ECO:0000256" key="1">
    <source>
        <dbReference type="SAM" id="Phobius"/>
    </source>
</evidence>
<reference evidence="2 3" key="1">
    <citation type="journal article" date="2015" name="Int. J. Syst. Evol. Microbiol.">
        <title>Thermococcus eurythermalis sp. nov., a conditional piezophilic hyperthermophilic archaeon with a wide temperature range isolated from an oil-immersed chimney in the Guaymas Basin.</title>
        <authorList>
            <person name="Zhao W."/>
            <person name="Zeng X."/>
            <person name="Xiao X."/>
        </authorList>
    </citation>
    <scope>NUCLEOTIDE SEQUENCE [LARGE SCALE GENOMIC DNA]</scope>
    <source>
        <strain evidence="2 3">A501</strain>
    </source>
</reference>